<feature type="transmembrane region" description="Helical" evidence="1">
    <location>
        <begin position="197"/>
        <end position="216"/>
    </location>
</feature>
<keyword evidence="1" id="KW-0812">Transmembrane</keyword>
<dbReference type="GO" id="GO:0016740">
    <property type="term" value="F:transferase activity"/>
    <property type="evidence" value="ECO:0007669"/>
    <property type="project" value="UniProtKB-KW"/>
</dbReference>
<sequence length="224" mass="25024">MDSLSKGSHDVKRLAGDTVQVRFLQDMGAKGIYRAMNVALAQSTGTWVLFLGHDDRLADPSVLEVASKSIKASSFCFWRQAYYGSVLIDGDAGWAKGGAVYDGKFNFAKLLRRNICHQAIFYRGRYARGRRPPYNPDFRVTADWDYNIRAWTSGGYGYIPLTITVFLGGGTSASMKNDGFTGALALTWTYWKTKRPMLLAMITLVYCRIAAVYPRLRSALNLKT</sequence>
<dbReference type="RefSeq" id="WP_015109693.1">
    <property type="nucleotide sequence ID" value="NC_019675.1"/>
</dbReference>
<accession>K9P9J3</accession>
<evidence type="ECO:0000313" key="2">
    <source>
        <dbReference type="EMBL" id="AFY29249.1"/>
    </source>
</evidence>
<gene>
    <name evidence="2" type="ordered locus">Cyagr_2130</name>
</gene>
<proteinExistence type="predicted"/>
<protein>
    <submittedName>
        <fullName evidence="2">Glycosyl transferase</fullName>
    </submittedName>
</protein>
<dbReference type="AlphaFoldDB" id="K9P9J3"/>
<keyword evidence="1" id="KW-1133">Transmembrane helix</keyword>
<name>K9P9J3_CYAGP</name>
<evidence type="ECO:0000256" key="1">
    <source>
        <dbReference type="SAM" id="Phobius"/>
    </source>
</evidence>
<dbReference type="SUPFAM" id="SSF53448">
    <property type="entry name" value="Nucleotide-diphospho-sugar transferases"/>
    <property type="match status" value="1"/>
</dbReference>
<reference evidence="3" key="1">
    <citation type="journal article" date="2013" name="Proc. Natl. Acad. Sci. U.S.A.">
        <title>Improving the coverage of the cyanobacterial phylum using diversity-driven genome sequencing.</title>
        <authorList>
            <person name="Shih P.M."/>
            <person name="Wu D."/>
            <person name="Latifi A."/>
            <person name="Axen S.D."/>
            <person name="Fewer D.P."/>
            <person name="Talla E."/>
            <person name="Calteau A."/>
            <person name="Cai F."/>
            <person name="Tandeau de Marsac N."/>
            <person name="Rippka R."/>
            <person name="Herdman M."/>
            <person name="Sivonen K."/>
            <person name="Coursin T."/>
            <person name="Laurent T."/>
            <person name="Goodwin L."/>
            <person name="Nolan M."/>
            <person name="Davenport K.W."/>
            <person name="Han C.S."/>
            <person name="Rubin E.M."/>
            <person name="Eisen J.A."/>
            <person name="Woyke T."/>
            <person name="Gugger M."/>
            <person name="Kerfeld C.A."/>
        </authorList>
    </citation>
    <scope>NUCLEOTIDE SEQUENCE [LARGE SCALE GENOMIC DNA]</scope>
    <source>
        <strain evidence="3">ATCC 27147 / PCC 6307</strain>
    </source>
</reference>
<organism evidence="2 3">
    <name type="scientific">Cyanobium gracile (strain ATCC 27147 / PCC 6307)</name>
    <dbReference type="NCBI Taxonomy" id="292564"/>
    <lineage>
        <taxon>Bacteria</taxon>
        <taxon>Bacillati</taxon>
        <taxon>Cyanobacteriota</taxon>
        <taxon>Cyanophyceae</taxon>
        <taxon>Synechococcales</taxon>
        <taxon>Prochlorococcaceae</taxon>
        <taxon>Cyanobium</taxon>
    </lineage>
</organism>
<dbReference type="Proteomes" id="UP000010388">
    <property type="component" value="Chromosome"/>
</dbReference>
<keyword evidence="2" id="KW-0808">Transferase</keyword>
<dbReference type="Gene3D" id="3.90.550.10">
    <property type="entry name" value="Spore Coat Polysaccharide Biosynthesis Protein SpsA, Chain A"/>
    <property type="match status" value="1"/>
</dbReference>
<dbReference type="InterPro" id="IPR029044">
    <property type="entry name" value="Nucleotide-diphossugar_trans"/>
</dbReference>
<dbReference type="eggNOG" id="COG0463">
    <property type="taxonomic scope" value="Bacteria"/>
</dbReference>
<dbReference type="KEGG" id="cgc:Cyagr_2130"/>
<dbReference type="HOGENOM" id="CLU_1233361_0_0_3"/>
<evidence type="ECO:0000313" key="3">
    <source>
        <dbReference type="Proteomes" id="UP000010388"/>
    </source>
</evidence>
<dbReference type="EMBL" id="CP003495">
    <property type="protein sequence ID" value="AFY29249.1"/>
    <property type="molecule type" value="Genomic_DNA"/>
</dbReference>
<keyword evidence="1" id="KW-0472">Membrane</keyword>